<reference evidence="1" key="1">
    <citation type="submission" date="2024-12" db="EMBL/GenBank/DDBJ databases">
        <title>Comparative genomics and development of molecular markers within Purpureocillium lilacinum and among Purpureocillium species.</title>
        <authorList>
            <person name="Yeh Z.-Y."/>
            <person name="Ni N.-T."/>
            <person name="Lo P.-H."/>
            <person name="Mushyakhwo K."/>
            <person name="Lin C.-F."/>
            <person name="Nai Y.-S."/>
        </authorList>
    </citation>
    <scope>NUCLEOTIDE SEQUENCE</scope>
    <source>
        <strain evidence="1">NCHU-NPUST-175</strain>
    </source>
</reference>
<organism evidence="1 2">
    <name type="scientific">Purpureocillium lilacinum</name>
    <name type="common">Paecilomyces lilacinus</name>
    <dbReference type="NCBI Taxonomy" id="33203"/>
    <lineage>
        <taxon>Eukaryota</taxon>
        <taxon>Fungi</taxon>
        <taxon>Dikarya</taxon>
        <taxon>Ascomycota</taxon>
        <taxon>Pezizomycotina</taxon>
        <taxon>Sordariomycetes</taxon>
        <taxon>Hypocreomycetidae</taxon>
        <taxon>Hypocreales</taxon>
        <taxon>Ophiocordycipitaceae</taxon>
        <taxon>Purpureocillium</taxon>
    </lineage>
</organism>
<proteinExistence type="predicted"/>
<name>A0ACC4E680_PURLI</name>
<dbReference type="EMBL" id="JBGNUJ010000002">
    <property type="protein sequence ID" value="KAL3963146.1"/>
    <property type="molecule type" value="Genomic_DNA"/>
</dbReference>
<dbReference type="Proteomes" id="UP001638806">
    <property type="component" value="Unassembled WGS sequence"/>
</dbReference>
<protein>
    <submittedName>
        <fullName evidence="1">Uncharacterized protein</fullName>
    </submittedName>
</protein>
<gene>
    <name evidence="1" type="ORF">ACCO45_000150</name>
</gene>
<evidence type="ECO:0000313" key="1">
    <source>
        <dbReference type="EMBL" id="KAL3963146.1"/>
    </source>
</evidence>
<accession>A0ACC4E680</accession>
<keyword evidence="2" id="KW-1185">Reference proteome</keyword>
<evidence type="ECO:0000313" key="2">
    <source>
        <dbReference type="Proteomes" id="UP001638806"/>
    </source>
</evidence>
<comment type="caution">
    <text evidence="1">The sequence shown here is derived from an EMBL/GenBank/DDBJ whole genome shotgun (WGS) entry which is preliminary data.</text>
</comment>
<sequence>MTSNLDVRFPVVGRSQTNVGARVIRGGAERSTRLGLLTSFRSMAREPRQAPEALKAASSFINSWTFAFAASHCELSPSGPIWSCQLMAARTTESRDAQSENSAGRGNVEMPLFIPLEGIVPNASFTGGAAAAHIECRQDNAVDKLAEPVGGFMPAKARAPAPAPAPPPQRSSAPAPAPTLAPFQASAALTNNLIVHMLGVGSASRLLHDLVQLVALVPTSYRRPNTPLASETALNSMRLVD</sequence>